<accession>A0A3M7Q9X8</accession>
<organism evidence="2 3">
    <name type="scientific">Brachionus plicatilis</name>
    <name type="common">Marine rotifer</name>
    <name type="synonym">Brachionus muelleri</name>
    <dbReference type="NCBI Taxonomy" id="10195"/>
    <lineage>
        <taxon>Eukaryota</taxon>
        <taxon>Metazoa</taxon>
        <taxon>Spiralia</taxon>
        <taxon>Gnathifera</taxon>
        <taxon>Rotifera</taxon>
        <taxon>Eurotatoria</taxon>
        <taxon>Monogononta</taxon>
        <taxon>Pseudotrocha</taxon>
        <taxon>Ploima</taxon>
        <taxon>Brachionidae</taxon>
        <taxon>Brachionus</taxon>
    </lineage>
</organism>
<name>A0A3M7Q9X8_BRAPC</name>
<reference evidence="2 3" key="1">
    <citation type="journal article" date="2018" name="Sci. Rep.">
        <title>Genomic signatures of local adaptation to the degree of environmental predictability in rotifers.</title>
        <authorList>
            <person name="Franch-Gras L."/>
            <person name="Hahn C."/>
            <person name="Garcia-Roger E.M."/>
            <person name="Carmona M.J."/>
            <person name="Serra M."/>
            <person name="Gomez A."/>
        </authorList>
    </citation>
    <scope>NUCLEOTIDE SEQUENCE [LARGE SCALE GENOMIC DNA]</scope>
    <source>
        <strain evidence="2">HYR1</strain>
    </source>
</reference>
<evidence type="ECO:0000313" key="2">
    <source>
        <dbReference type="EMBL" id="RNA08267.1"/>
    </source>
</evidence>
<gene>
    <name evidence="2" type="ORF">BpHYR1_031438</name>
</gene>
<proteinExistence type="predicted"/>
<evidence type="ECO:0000256" key="1">
    <source>
        <dbReference type="SAM" id="Phobius"/>
    </source>
</evidence>
<protein>
    <submittedName>
        <fullName evidence="2">Uncharacterized protein</fullName>
    </submittedName>
</protein>
<keyword evidence="1" id="KW-0812">Transmembrane</keyword>
<feature type="transmembrane region" description="Helical" evidence="1">
    <location>
        <begin position="6"/>
        <end position="27"/>
    </location>
</feature>
<sequence length="211" mass="24320">MVIIYFVNLCVGAIFMLILAHLIFLLISQSKYKRLVVPICLCLPELRLADFLVCTSFDENNFPVFFLSHSVPLTVRLVEEYNKGLESGYIEYPTPLSFSSELKLGTEAQARIFYRGCEVRFNSIISIQKNLNNFLTKRHNLQICLIHTDLILGFVRSKTTANGYKKTNHFDLGLSKNLENLGDELYFGVLNLEFDRELRLGVKVRHNYVED</sequence>
<dbReference type="AlphaFoldDB" id="A0A3M7Q9X8"/>
<dbReference type="Proteomes" id="UP000276133">
    <property type="component" value="Unassembled WGS sequence"/>
</dbReference>
<keyword evidence="1" id="KW-1133">Transmembrane helix</keyword>
<evidence type="ECO:0000313" key="3">
    <source>
        <dbReference type="Proteomes" id="UP000276133"/>
    </source>
</evidence>
<keyword evidence="3" id="KW-1185">Reference proteome</keyword>
<keyword evidence="1" id="KW-0472">Membrane</keyword>
<comment type="caution">
    <text evidence="2">The sequence shown here is derived from an EMBL/GenBank/DDBJ whole genome shotgun (WGS) entry which is preliminary data.</text>
</comment>
<dbReference type="EMBL" id="REGN01006793">
    <property type="protein sequence ID" value="RNA08267.1"/>
    <property type="molecule type" value="Genomic_DNA"/>
</dbReference>